<dbReference type="PANTHER" id="PTHR13778:SF47">
    <property type="entry name" value="LIPOPOLYSACCHARIDE 1,3-GALACTOSYLTRANSFERASE"/>
    <property type="match status" value="1"/>
</dbReference>
<dbReference type="Pfam" id="PF01501">
    <property type="entry name" value="Glyco_transf_8"/>
    <property type="match status" value="1"/>
</dbReference>
<keyword evidence="1" id="KW-0328">Glycosyltransferase</keyword>
<dbReference type="GO" id="GO:0016757">
    <property type="term" value="F:glycosyltransferase activity"/>
    <property type="evidence" value="ECO:0007669"/>
    <property type="project" value="UniProtKB-KW"/>
</dbReference>
<dbReference type="Proteomes" id="UP000594195">
    <property type="component" value="Chromosome"/>
</dbReference>
<dbReference type="InterPro" id="IPR050748">
    <property type="entry name" value="Glycosyltrans_8_dom-fam"/>
</dbReference>
<reference evidence="4 5" key="1">
    <citation type="submission" date="2019-05" db="EMBL/GenBank/DDBJ databases">
        <title>Chryseobacterium sp. isolated from King George Island, maritime Antarctica.</title>
        <authorList>
            <person name="Peng X."/>
        </authorList>
    </citation>
    <scope>NUCLEOTIDE SEQUENCE [LARGE SCALE GENOMIC DNA]</scope>
    <source>
        <strain evidence="4 5">7-3A</strain>
    </source>
</reference>
<dbReference type="CDD" id="cd04194">
    <property type="entry name" value="GT8_A4GalT_like"/>
    <property type="match status" value="1"/>
</dbReference>
<dbReference type="PANTHER" id="PTHR13778">
    <property type="entry name" value="GLYCOSYLTRANSFERASE 8 DOMAIN-CONTAINING PROTEIN"/>
    <property type="match status" value="1"/>
</dbReference>
<evidence type="ECO:0000256" key="3">
    <source>
        <dbReference type="ARBA" id="ARBA00022723"/>
    </source>
</evidence>
<accession>A0A7M2Y9E5</accession>
<organism evidence="4 5">
    <name type="scientific">Kaistella flava</name>
    <name type="common">ex Peng et al. 2021</name>
    <dbReference type="NCBI Taxonomy" id="2038776"/>
    <lineage>
        <taxon>Bacteria</taxon>
        <taxon>Pseudomonadati</taxon>
        <taxon>Bacteroidota</taxon>
        <taxon>Flavobacteriia</taxon>
        <taxon>Flavobacteriales</taxon>
        <taxon>Weeksellaceae</taxon>
        <taxon>Chryseobacterium group</taxon>
        <taxon>Kaistella</taxon>
    </lineage>
</organism>
<keyword evidence="2 4" id="KW-0808">Transferase</keyword>
<dbReference type="SUPFAM" id="SSF53448">
    <property type="entry name" value="Nucleotide-diphospho-sugar transferases"/>
    <property type="match status" value="1"/>
</dbReference>
<dbReference type="EMBL" id="CP040442">
    <property type="protein sequence ID" value="QOW10888.1"/>
    <property type="molecule type" value="Genomic_DNA"/>
</dbReference>
<proteinExistence type="predicted"/>
<dbReference type="KEGG" id="kfa:Q73A0000_11230"/>
<name>A0A7M2Y9E5_9FLAO</name>
<evidence type="ECO:0000256" key="2">
    <source>
        <dbReference type="ARBA" id="ARBA00022679"/>
    </source>
</evidence>
<dbReference type="RefSeq" id="WP_193811053.1">
    <property type="nucleotide sequence ID" value="NZ_CP040442.1"/>
</dbReference>
<dbReference type="AlphaFoldDB" id="A0A7M2Y9E5"/>
<dbReference type="Gene3D" id="3.90.550.10">
    <property type="entry name" value="Spore Coat Polysaccharide Biosynthesis Protein SpsA, Chain A"/>
    <property type="match status" value="1"/>
</dbReference>
<gene>
    <name evidence="4" type="ORF">Q73A0000_11230</name>
</gene>
<dbReference type="GO" id="GO:0046872">
    <property type="term" value="F:metal ion binding"/>
    <property type="evidence" value="ECO:0007669"/>
    <property type="project" value="UniProtKB-KW"/>
</dbReference>
<evidence type="ECO:0000256" key="1">
    <source>
        <dbReference type="ARBA" id="ARBA00022676"/>
    </source>
</evidence>
<evidence type="ECO:0000313" key="5">
    <source>
        <dbReference type="Proteomes" id="UP000594195"/>
    </source>
</evidence>
<dbReference type="InterPro" id="IPR029044">
    <property type="entry name" value="Nucleotide-diphossugar_trans"/>
</dbReference>
<protein>
    <submittedName>
        <fullName evidence="4">Glycosyltransferase family 8 protein</fullName>
    </submittedName>
</protein>
<sequence>MKLLPIVFTCDDHYFKYASVVICSIIKNSDRNTKYEINILSEFISDENRALANKMIHSFSNFSISYHILKIENPEEYHLNSYMSLSTYYRFFIFDLLKNYERVLYLDSDLIVDNDISFYADIDFENKAAISSLSIYVQNLLIKNIKHDFTRDYFLNVLLMKDYNEYFNAGVILFNIKLIREQNIDQKFFDAIKAIKNPIFQDQDILNSVLSNNGGVKLISKEYNFTSGMKLTMPRLLVNAISYQLGNKKRNKWFTIYHYVGKIKPWQQYNSDSSLFFYYAYKTLFIKDILQSNKIVFKNSQKIKLWLISKF</sequence>
<keyword evidence="5" id="KW-1185">Reference proteome</keyword>
<dbReference type="InterPro" id="IPR002495">
    <property type="entry name" value="Glyco_trans_8"/>
</dbReference>
<keyword evidence="3" id="KW-0479">Metal-binding</keyword>
<evidence type="ECO:0000313" key="4">
    <source>
        <dbReference type="EMBL" id="QOW10888.1"/>
    </source>
</evidence>